<keyword evidence="2" id="KW-1133">Transmembrane helix</keyword>
<evidence type="ECO:0000256" key="1">
    <source>
        <dbReference type="SAM" id="MobiDB-lite"/>
    </source>
</evidence>
<evidence type="ECO:0000313" key="4">
    <source>
        <dbReference type="Proteomes" id="UP001603857"/>
    </source>
</evidence>
<protein>
    <submittedName>
        <fullName evidence="3">Uncharacterized protein</fullName>
    </submittedName>
</protein>
<accession>A0ABD1N7K9</accession>
<dbReference type="Proteomes" id="UP001603857">
    <property type="component" value="Unassembled WGS sequence"/>
</dbReference>
<feature type="region of interest" description="Disordered" evidence="1">
    <location>
        <begin position="94"/>
        <end position="113"/>
    </location>
</feature>
<feature type="transmembrane region" description="Helical" evidence="2">
    <location>
        <begin position="165"/>
        <end position="184"/>
    </location>
</feature>
<dbReference type="EMBL" id="JBGMDY010000002">
    <property type="protein sequence ID" value="KAL2344039.1"/>
    <property type="molecule type" value="Genomic_DNA"/>
</dbReference>
<feature type="transmembrane region" description="Helical" evidence="2">
    <location>
        <begin position="411"/>
        <end position="432"/>
    </location>
</feature>
<evidence type="ECO:0000256" key="2">
    <source>
        <dbReference type="SAM" id="Phobius"/>
    </source>
</evidence>
<organism evidence="3 4">
    <name type="scientific">Flemingia macrophylla</name>
    <dbReference type="NCBI Taxonomy" id="520843"/>
    <lineage>
        <taxon>Eukaryota</taxon>
        <taxon>Viridiplantae</taxon>
        <taxon>Streptophyta</taxon>
        <taxon>Embryophyta</taxon>
        <taxon>Tracheophyta</taxon>
        <taxon>Spermatophyta</taxon>
        <taxon>Magnoliopsida</taxon>
        <taxon>eudicotyledons</taxon>
        <taxon>Gunneridae</taxon>
        <taxon>Pentapetalae</taxon>
        <taxon>rosids</taxon>
        <taxon>fabids</taxon>
        <taxon>Fabales</taxon>
        <taxon>Fabaceae</taxon>
        <taxon>Papilionoideae</taxon>
        <taxon>50 kb inversion clade</taxon>
        <taxon>NPAAA clade</taxon>
        <taxon>indigoferoid/millettioid clade</taxon>
        <taxon>Phaseoleae</taxon>
        <taxon>Flemingia</taxon>
    </lineage>
</organism>
<evidence type="ECO:0000313" key="3">
    <source>
        <dbReference type="EMBL" id="KAL2344039.1"/>
    </source>
</evidence>
<comment type="caution">
    <text evidence="3">The sequence shown here is derived from an EMBL/GenBank/DDBJ whole genome shotgun (WGS) entry which is preliminary data.</text>
</comment>
<proteinExistence type="predicted"/>
<reference evidence="3 4" key="1">
    <citation type="submission" date="2024-08" db="EMBL/GenBank/DDBJ databases">
        <title>Insights into the chromosomal genome structure of Flemingia macrophylla.</title>
        <authorList>
            <person name="Ding Y."/>
            <person name="Zhao Y."/>
            <person name="Bi W."/>
            <person name="Wu M."/>
            <person name="Zhao G."/>
            <person name="Gong Y."/>
            <person name="Li W."/>
            <person name="Zhang P."/>
        </authorList>
    </citation>
    <scope>NUCLEOTIDE SEQUENCE [LARGE SCALE GENOMIC DNA]</scope>
    <source>
        <strain evidence="3">DYQJB</strain>
        <tissue evidence="3">Leaf</tissue>
    </source>
</reference>
<gene>
    <name evidence="3" type="ORF">Fmac_005324</name>
</gene>
<keyword evidence="2" id="KW-0812">Transmembrane</keyword>
<keyword evidence="2" id="KW-0472">Membrane</keyword>
<dbReference type="AlphaFoldDB" id="A0ABD1N7K9"/>
<name>A0ABD1N7K9_9FABA</name>
<sequence>MDSIIDYGEIFTQPLLPSSQSPRQFFLLPHLQQPPRPQAASGDVTISGARQLDDVVAAPNSLARSRPADPQAKPHGTLLRRLRRPDPRVATRYVEEAASTHPSRAPRHRRLPRLPPPSAALLLPRIWTNLRLRDHAISPPSSDYPRLLLELSGAGLFARTSHTTLALLSAILALLLLSVANVVLHDGCAFQCPPHAFPTRRPTHPLAPLRVRCARRSSLPWCPSDGAIFPHGATLPGSVTEATDEPGHLACGPDFAFQRGKLVFPHVPTWLSPHFSSFFRGLSKHNPYRFRHSDLWSLPGVKEPSSKVPFFETKVKRRRHCHFVLERVEALRVATLVRQGALDGGHEGVRNWWPVVTDGGLRLGEVVEGDPYRELQHAELEARPEERGNMEVAAAERASEQASRSAEEGNALVVFFIAIYAAPFILDLAPFVRDVPSTA</sequence>
<keyword evidence="4" id="KW-1185">Reference proteome</keyword>